<dbReference type="STRING" id="1413210.U472_09480"/>
<evidence type="ECO:0000256" key="1">
    <source>
        <dbReference type="SAM" id="Coils"/>
    </source>
</evidence>
<evidence type="ECO:0000313" key="2">
    <source>
        <dbReference type="EMBL" id="SNY38979.1"/>
    </source>
</evidence>
<dbReference type="OrthoDB" id="2112157at2"/>
<dbReference type="PANTHER" id="PTHR38448:SF1">
    <property type="entry name" value="YLBF FAMILY REGULATOR"/>
    <property type="match status" value="1"/>
</dbReference>
<dbReference type="Pfam" id="PF06133">
    <property type="entry name" value="Com_YlbF"/>
    <property type="match status" value="1"/>
</dbReference>
<protein>
    <submittedName>
        <fullName evidence="2">Cell fate regulator YlbF, YheA/YmcA/DUF963 family (Controls sporulation, competence, biofilm development)</fullName>
    </submittedName>
</protein>
<dbReference type="PANTHER" id="PTHR38448">
    <property type="entry name" value="REGULATORY PROTEIN YLBF-RELATED"/>
    <property type="match status" value="1"/>
</dbReference>
<dbReference type="InterPro" id="IPR010368">
    <property type="entry name" value="Com_YlbF"/>
</dbReference>
<name>A0A285HTH7_9FIRM</name>
<keyword evidence="1" id="KW-0175">Coiled coil</keyword>
<organism evidence="2 3">
    <name type="scientific">Orenia metallireducens</name>
    <dbReference type="NCBI Taxonomy" id="1413210"/>
    <lineage>
        <taxon>Bacteria</taxon>
        <taxon>Bacillati</taxon>
        <taxon>Bacillota</taxon>
        <taxon>Clostridia</taxon>
        <taxon>Halanaerobiales</taxon>
        <taxon>Halobacteroidaceae</taxon>
        <taxon>Orenia</taxon>
    </lineage>
</organism>
<sequence length="126" mass="13803">MSIMNKAKDLGDALVESSEYKELLVAQDTMQANEEAQGILQEFQQKQQMVQMMTMNGQEATDEVRKELEALQTKMQENEDIKSFMKAQNKFNQVMQTVNQVISAALAGEEEGGCGSHAGGCSGGCC</sequence>
<evidence type="ECO:0000313" key="3">
    <source>
        <dbReference type="Proteomes" id="UP000219573"/>
    </source>
</evidence>
<gene>
    <name evidence="2" type="ORF">SAMN06265827_12448</name>
</gene>
<proteinExistence type="predicted"/>
<dbReference type="SUPFAM" id="SSF158622">
    <property type="entry name" value="YheA/YmcA-like"/>
    <property type="match status" value="1"/>
</dbReference>
<dbReference type="Proteomes" id="UP000219573">
    <property type="component" value="Unassembled WGS sequence"/>
</dbReference>
<dbReference type="RefSeq" id="WP_097018846.1">
    <property type="nucleotide sequence ID" value="NZ_OBDZ01000024.1"/>
</dbReference>
<feature type="coiled-coil region" evidence="1">
    <location>
        <begin position="26"/>
        <end position="88"/>
    </location>
</feature>
<dbReference type="AlphaFoldDB" id="A0A285HTH7"/>
<dbReference type="InterPro" id="IPR023378">
    <property type="entry name" value="YheA/YmcA-like_dom_sf"/>
</dbReference>
<dbReference type="EMBL" id="OBDZ01000024">
    <property type="protein sequence ID" value="SNY38979.1"/>
    <property type="molecule type" value="Genomic_DNA"/>
</dbReference>
<accession>A0A285HTH7</accession>
<dbReference type="InterPro" id="IPR052767">
    <property type="entry name" value="Bact_com_dev_regulator"/>
</dbReference>
<reference evidence="3" key="1">
    <citation type="submission" date="2017-09" db="EMBL/GenBank/DDBJ databases">
        <authorList>
            <person name="Varghese N."/>
            <person name="Submissions S."/>
        </authorList>
    </citation>
    <scope>NUCLEOTIDE SEQUENCE [LARGE SCALE GENOMIC DNA]</scope>
    <source>
        <strain evidence="3">MSL47</strain>
    </source>
</reference>
<dbReference type="Gene3D" id="1.20.1500.10">
    <property type="entry name" value="YheA/YmcA-like"/>
    <property type="match status" value="1"/>
</dbReference>
<keyword evidence="3" id="KW-1185">Reference proteome</keyword>